<feature type="compositionally biased region" description="Basic and acidic residues" evidence="2">
    <location>
        <begin position="847"/>
        <end position="856"/>
    </location>
</feature>
<feature type="compositionally biased region" description="Polar residues" evidence="2">
    <location>
        <begin position="485"/>
        <end position="497"/>
    </location>
</feature>
<feature type="compositionally biased region" description="Low complexity" evidence="2">
    <location>
        <begin position="619"/>
        <end position="648"/>
    </location>
</feature>
<feature type="coiled-coil region" evidence="1">
    <location>
        <begin position="313"/>
        <end position="435"/>
    </location>
</feature>
<evidence type="ECO:0000313" key="3">
    <source>
        <dbReference type="EMBL" id="EPS41825.1"/>
    </source>
</evidence>
<feature type="region of interest" description="Disordered" evidence="2">
    <location>
        <begin position="1"/>
        <end position="107"/>
    </location>
</feature>
<evidence type="ECO:0000256" key="2">
    <source>
        <dbReference type="SAM" id="MobiDB-lite"/>
    </source>
</evidence>
<keyword evidence="1" id="KW-0175">Coiled coil</keyword>
<feature type="compositionally biased region" description="Polar residues" evidence="2">
    <location>
        <begin position="29"/>
        <end position="39"/>
    </location>
</feature>
<reference evidence="4" key="2">
    <citation type="submission" date="2013-04" db="EMBL/GenBank/DDBJ databases">
        <title>Genomic mechanisms accounting for the adaptation to parasitism in nematode-trapping fungi.</title>
        <authorList>
            <person name="Ahren D.G."/>
        </authorList>
    </citation>
    <scope>NUCLEOTIDE SEQUENCE [LARGE SCALE GENOMIC DNA]</scope>
    <source>
        <strain evidence="4">CBS 200.50</strain>
    </source>
</reference>
<name>S8AFM1_DACHA</name>
<evidence type="ECO:0000256" key="1">
    <source>
        <dbReference type="SAM" id="Coils"/>
    </source>
</evidence>
<feature type="region of interest" description="Disordered" evidence="2">
    <location>
        <begin position="765"/>
        <end position="932"/>
    </location>
</feature>
<protein>
    <submittedName>
        <fullName evidence="3">Uncharacterized protein</fullName>
    </submittedName>
</protein>
<comment type="caution">
    <text evidence="3">The sequence shown here is derived from an EMBL/GenBank/DDBJ whole genome shotgun (WGS) entry which is preliminary data.</text>
</comment>
<accession>S8AFM1</accession>
<dbReference type="AlphaFoldDB" id="S8AFM1"/>
<feature type="region of interest" description="Disordered" evidence="2">
    <location>
        <begin position="588"/>
        <end position="649"/>
    </location>
</feature>
<sequence length="1025" mass="111958">MASSAIPKSIPAAGGSVAKTAATPADESVNINNNTSPLTAASEEDPRSIGQQEIGLISRIQEEEEHTYNGDGSLYAADDDQSWNGEPGDGGYKLESDSVSASNPAMSSSFSAGHSYNSFHDMAATTPTITVDETDLNGYDHDGLDSWDHSTHPLTALFNPPEPDPIQRSFTAPATSFPLTLQERRLQLRNSHMRATPMASSVKPEDSHVKGLSRAANALRSKHFTSLGRASTVSSRLSDLTASDDDLLHTTARRNSSNFGSLPSIHASLRHRKTPSVEQSGYIEHLEKQISDLSLKLRSYTDPSSEKSHAAIVQRLNAKVRSLENQVSEWEALFDERIRETERINARERASYSNQIKLLREQIDTLNHNVSNLEEDLDFEKKQNTALTLAVTEKKALAMDNAQLAQALTKALGEIAELEAQAQEREEEMYSSNQAKTLGQLMIDVTPKPRSLETFAELNMATGTTIDVSKNSLFSPMASDAAWQTLSPTTSNASTPDQPLKRKMRKFPSGIAPKQLVLSPSSSRRSSVEFNRGHSRNASSSWGSPKMERISGGRNSLFEELEKLQEDGMVATINDEIVSNVGSHVPAEVSEAEQDHPEHHTSPLTSSPTDTETSDSEDPSPIHTSPQSAQSRASPYSSSSSTRSTPARVGTGIGYVLSSPFRVTSAVITTIGRGVLSPRTTLRDIRQHAMDQLMEVSEIEESFGSDILFGDQYDEHLRSGGQNLTSPELRAQHHNINHNNINGSVRSTGTGLSIDLKDILDNNTDSITTAMSPPGGKGTVHRRGNATTSTSTSTRRRRTSQHAREMVTSDDDMHVVFSGGKRGGGADYMHQGSDPNTPCKPRRKNTKQKEAKDDSAGKPILPVKPRQDIRERLQRKNRTPSGSQQQGLGISDSRLPPPYSEYPDLARRRTKDDGWRTENSAGEISSSTDDERRLSQGIWIPESQLRAFREDFDHGGLLKAMGLSNENGMVLWTKLFFGVMVTMFVALRDGPSVALERVDGTKSAGPTPVKRIGGRRDMGRSVSTG</sequence>
<dbReference type="OrthoDB" id="5343018at2759"/>
<feature type="region of interest" description="Disordered" evidence="2">
    <location>
        <begin position="485"/>
        <end position="548"/>
    </location>
</feature>
<dbReference type="HOGENOM" id="CLU_309265_0_0_1"/>
<feature type="compositionally biased region" description="Polar residues" evidence="2">
    <location>
        <begin position="879"/>
        <end position="888"/>
    </location>
</feature>
<feature type="compositionally biased region" description="Polar residues" evidence="2">
    <location>
        <begin position="917"/>
        <end position="927"/>
    </location>
</feature>
<evidence type="ECO:0000313" key="4">
    <source>
        <dbReference type="Proteomes" id="UP000015100"/>
    </source>
</evidence>
<organism evidence="3 4">
    <name type="scientific">Dactylellina haptotyla (strain CBS 200.50)</name>
    <name type="common">Nematode-trapping fungus</name>
    <name type="synonym">Monacrosporium haptotylum</name>
    <dbReference type="NCBI Taxonomy" id="1284197"/>
    <lineage>
        <taxon>Eukaryota</taxon>
        <taxon>Fungi</taxon>
        <taxon>Dikarya</taxon>
        <taxon>Ascomycota</taxon>
        <taxon>Pezizomycotina</taxon>
        <taxon>Orbiliomycetes</taxon>
        <taxon>Orbiliales</taxon>
        <taxon>Orbiliaceae</taxon>
        <taxon>Dactylellina</taxon>
    </lineage>
</organism>
<feature type="compositionally biased region" description="Basic and acidic residues" evidence="2">
    <location>
        <begin position="904"/>
        <end position="916"/>
    </location>
</feature>
<dbReference type="Proteomes" id="UP000015100">
    <property type="component" value="Unassembled WGS sequence"/>
</dbReference>
<dbReference type="EMBL" id="AQGS01000147">
    <property type="protein sequence ID" value="EPS41825.1"/>
    <property type="molecule type" value="Genomic_DNA"/>
</dbReference>
<feature type="compositionally biased region" description="Basic and acidic residues" evidence="2">
    <location>
        <begin position="802"/>
        <end position="814"/>
    </location>
</feature>
<feature type="compositionally biased region" description="Low complexity" evidence="2">
    <location>
        <begin position="1"/>
        <end position="13"/>
    </location>
</feature>
<feature type="compositionally biased region" description="Basic and acidic residues" evidence="2">
    <location>
        <begin position="865"/>
        <end position="874"/>
    </location>
</feature>
<reference evidence="3 4" key="1">
    <citation type="journal article" date="2013" name="PLoS Genet.">
        <title>Genomic mechanisms accounting for the adaptation to parasitism in nematode-trapping fungi.</title>
        <authorList>
            <person name="Meerupati T."/>
            <person name="Andersson K.M."/>
            <person name="Friman E."/>
            <person name="Kumar D."/>
            <person name="Tunlid A."/>
            <person name="Ahren D."/>
        </authorList>
    </citation>
    <scope>NUCLEOTIDE SEQUENCE [LARGE SCALE GENOMIC DNA]</scope>
    <source>
        <strain evidence="3 4">CBS 200.50</strain>
    </source>
</reference>
<feature type="compositionally biased region" description="Low complexity" evidence="2">
    <location>
        <begin position="602"/>
        <end position="611"/>
    </location>
</feature>
<proteinExistence type="predicted"/>
<dbReference type="OMA" id="NSHMRAT"/>
<feature type="region of interest" description="Disordered" evidence="2">
    <location>
        <begin position="999"/>
        <end position="1025"/>
    </location>
</feature>
<keyword evidence="4" id="KW-1185">Reference proteome</keyword>
<gene>
    <name evidence="3" type="ORF">H072_4221</name>
</gene>
<feature type="compositionally biased region" description="Low complexity" evidence="2">
    <location>
        <begin position="97"/>
        <end position="107"/>
    </location>
</feature>